<accession>A0ABU6YG69</accession>
<organism evidence="1 2">
    <name type="scientific">Stylosanthes scabra</name>
    <dbReference type="NCBI Taxonomy" id="79078"/>
    <lineage>
        <taxon>Eukaryota</taxon>
        <taxon>Viridiplantae</taxon>
        <taxon>Streptophyta</taxon>
        <taxon>Embryophyta</taxon>
        <taxon>Tracheophyta</taxon>
        <taxon>Spermatophyta</taxon>
        <taxon>Magnoliopsida</taxon>
        <taxon>eudicotyledons</taxon>
        <taxon>Gunneridae</taxon>
        <taxon>Pentapetalae</taxon>
        <taxon>rosids</taxon>
        <taxon>fabids</taxon>
        <taxon>Fabales</taxon>
        <taxon>Fabaceae</taxon>
        <taxon>Papilionoideae</taxon>
        <taxon>50 kb inversion clade</taxon>
        <taxon>dalbergioids sensu lato</taxon>
        <taxon>Dalbergieae</taxon>
        <taxon>Pterocarpus clade</taxon>
        <taxon>Stylosanthes</taxon>
    </lineage>
</organism>
<protein>
    <submittedName>
        <fullName evidence="1">Uncharacterized protein</fullName>
    </submittedName>
</protein>
<evidence type="ECO:0000313" key="1">
    <source>
        <dbReference type="EMBL" id="MED6209104.1"/>
    </source>
</evidence>
<sequence>MDRTFNKPPKHPRVSALQMGTVGGTWPFHMRRGPTPSPFSPLSFRDPLPKNGLNEPFPPLLIPDANGKHATEHRTEELLVKIGTHEVRRGDPYNLCPEWMVNEMVFIIIREASHDWYVLYLDVKRWKVYALDITRTEDSKLLWEEEMIKMVRFFARVFGLARNIQNVRHCLLDPTTWLPFIYPQSLPDDISRVPLTIQG</sequence>
<gene>
    <name evidence="1" type="ORF">PIB30_051427</name>
</gene>
<comment type="caution">
    <text evidence="1">The sequence shown here is derived from an EMBL/GenBank/DDBJ whole genome shotgun (WGS) entry which is preliminary data.</text>
</comment>
<reference evidence="1 2" key="1">
    <citation type="journal article" date="2023" name="Plants (Basel)">
        <title>Bridging the Gap: Combining Genomics and Transcriptomics Approaches to Understand Stylosanthes scabra, an Orphan Legume from the Brazilian Caatinga.</title>
        <authorList>
            <person name="Ferreira-Neto J.R.C."/>
            <person name="da Silva M.D."/>
            <person name="Binneck E."/>
            <person name="de Melo N.F."/>
            <person name="da Silva R.H."/>
            <person name="de Melo A.L.T.M."/>
            <person name="Pandolfi V."/>
            <person name="Bustamante F.O."/>
            <person name="Brasileiro-Vidal A.C."/>
            <person name="Benko-Iseppon A.M."/>
        </authorList>
    </citation>
    <scope>NUCLEOTIDE SEQUENCE [LARGE SCALE GENOMIC DNA]</scope>
    <source>
        <tissue evidence="1">Leaves</tissue>
    </source>
</reference>
<evidence type="ECO:0000313" key="2">
    <source>
        <dbReference type="Proteomes" id="UP001341840"/>
    </source>
</evidence>
<keyword evidence="2" id="KW-1185">Reference proteome</keyword>
<proteinExistence type="predicted"/>
<name>A0ABU6YG69_9FABA</name>
<dbReference type="EMBL" id="JASCZI010242019">
    <property type="protein sequence ID" value="MED6209104.1"/>
    <property type="molecule type" value="Genomic_DNA"/>
</dbReference>
<dbReference type="Proteomes" id="UP001341840">
    <property type="component" value="Unassembled WGS sequence"/>
</dbReference>